<dbReference type="SMART" id="SM00698">
    <property type="entry name" value="MORN"/>
    <property type="match status" value="2"/>
</dbReference>
<comment type="caution">
    <text evidence="3">The sequence shown here is derived from an EMBL/GenBank/DDBJ whole genome shotgun (WGS) entry which is preliminary data.</text>
</comment>
<dbReference type="PANTHER" id="PTHR31594:SF14">
    <property type="entry name" value="FIBRONECTIN TYPE-III DOMAIN-CONTAINING PROTEIN"/>
    <property type="match status" value="1"/>
</dbReference>
<dbReference type="Gene3D" id="2.20.110.10">
    <property type="entry name" value="Histone H3 K4-specific methyltransferase SET7/9 N-terminal domain"/>
    <property type="match status" value="1"/>
</dbReference>
<keyword evidence="1" id="KW-0677">Repeat</keyword>
<dbReference type="PANTHER" id="PTHR31594">
    <property type="entry name" value="AIG1-TYPE G DOMAIN-CONTAINING PROTEIN"/>
    <property type="match status" value="1"/>
</dbReference>
<name>A0ABR1JFD6_9AGAR</name>
<evidence type="ECO:0000313" key="4">
    <source>
        <dbReference type="Proteomes" id="UP001498398"/>
    </source>
</evidence>
<gene>
    <name evidence="3" type="ORF">VKT23_010055</name>
</gene>
<evidence type="ECO:0000256" key="1">
    <source>
        <dbReference type="ARBA" id="ARBA00022737"/>
    </source>
</evidence>
<keyword evidence="4" id="KW-1185">Reference proteome</keyword>
<accession>A0ABR1JFD6</accession>
<dbReference type="InterPro" id="IPR056072">
    <property type="entry name" value="SNTX_MACPF/CDC-like_dom"/>
</dbReference>
<dbReference type="Proteomes" id="UP001498398">
    <property type="component" value="Unassembled WGS sequence"/>
</dbReference>
<evidence type="ECO:0000259" key="2">
    <source>
        <dbReference type="Pfam" id="PF24674"/>
    </source>
</evidence>
<dbReference type="SUPFAM" id="SSF82185">
    <property type="entry name" value="Histone H3 K4-specific methyltransferase SET7/9 N-terminal domain"/>
    <property type="match status" value="1"/>
</dbReference>
<proteinExistence type="predicted"/>
<sequence length="683" mass="75179">MSKDTTGAHRIQALGRGAYLAQLYDARTGTLISGFRLFQANEITKNSHTVALNTSNISHKEVKSISDRSSSLDISAQLEVSILGGLITIGGSGSYLNSKEDTSESNTVACIAQYRTRSETLEVNSLRSLQSIDKDEQAKIGATHFVASITYGGNVVGTLTQKSANKNDNTNIKGSFSLDVFKGLGKAFSVSATAELSLEEKEKINSYNLDVKLVGDVSFRDQDAPTSPADLITLFKKSGKLVGEGIPCEIDLLPISMLQSNIPTYRELDSAELTQISGVYSRIMKLENSRTWLTGMVEEKEELFPSFFNQVRDRGVTVSQLVETARGKLRKYLAAYRGAEEGIETPSAFTDGIEKNFVKAAQDYEEDLATWRDYQERLRAAEQNSFPGVSISQLTSKMNRADKAVIAVILVPEQVKFVDLLNTYRVLAADIRQWRTSIDEQKKEGSNDPADKPAPTEYMSLYADTLRDAPLLRLDDSTNSLKTALDNARKTSNVAFLTYGISMNAMGGLTWNVLNQEGWGIIINKEEQWRYIGNVHNGLPHGSGVMSYVDKTRYAGEWVEGKREGEGEVFDEHGNSVAGSKGVYLRNVLVSDAIVVVLKVINKINIPIDQKRIVLRSTSSAHGHVQKIGTVMGWALGKRFRLEVPDGHRLTVDGDMIDPAEDPSVKRSFWALGAGMQIKAFVL</sequence>
<dbReference type="EMBL" id="JBANRG010000018">
    <property type="protein sequence ID" value="KAK7458147.1"/>
    <property type="molecule type" value="Genomic_DNA"/>
</dbReference>
<dbReference type="Pfam" id="PF24674">
    <property type="entry name" value="MACPF_SNTX"/>
    <property type="match status" value="1"/>
</dbReference>
<protein>
    <recommendedName>
        <fullName evidence="2">SNTX MACPF/CDC-like domain-containing protein</fullName>
    </recommendedName>
</protein>
<reference evidence="3 4" key="1">
    <citation type="submission" date="2024-01" db="EMBL/GenBank/DDBJ databases">
        <title>A draft genome for the cacao thread blight pathogen Marasmiellus scandens.</title>
        <authorList>
            <person name="Baruah I.K."/>
            <person name="Leung J."/>
            <person name="Bukari Y."/>
            <person name="Amoako-Attah I."/>
            <person name="Meinhardt L.W."/>
            <person name="Bailey B.A."/>
            <person name="Cohen S.P."/>
        </authorList>
    </citation>
    <scope>NUCLEOTIDE SEQUENCE [LARGE SCALE GENOMIC DNA]</scope>
    <source>
        <strain evidence="3 4">GH-19</strain>
    </source>
</reference>
<dbReference type="Pfam" id="PF02493">
    <property type="entry name" value="MORN"/>
    <property type="match status" value="2"/>
</dbReference>
<dbReference type="InterPro" id="IPR003409">
    <property type="entry name" value="MORN"/>
</dbReference>
<organism evidence="3 4">
    <name type="scientific">Marasmiellus scandens</name>
    <dbReference type="NCBI Taxonomy" id="2682957"/>
    <lineage>
        <taxon>Eukaryota</taxon>
        <taxon>Fungi</taxon>
        <taxon>Dikarya</taxon>
        <taxon>Basidiomycota</taxon>
        <taxon>Agaricomycotina</taxon>
        <taxon>Agaricomycetes</taxon>
        <taxon>Agaricomycetidae</taxon>
        <taxon>Agaricales</taxon>
        <taxon>Marasmiineae</taxon>
        <taxon>Omphalotaceae</taxon>
        <taxon>Marasmiellus</taxon>
    </lineage>
</organism>
<feature type="domain" description="SNTX MACPF/CDC-like" evidence="2">
    <location>
        <begin position="11"/>
        <end position="170"/>
    </location>
</feature>
<dbReference type="InterPro" id="IPR052090">
    <property type="entry name" value="Cytolytic_pore-forming_toxin"/>
</dbReference>
<evidence type="ECO:0000313" key="3">
    <source>
        <dbReference type="EMBL" id="KAK7458147.1"/>
    </source>
</evidence>